<dbReference type="OrthoDB" id="10050400at2759"/>
<protein>
    <recommendedName>
        <fullName evidence="3">MalT-like TPR region domain-containing protein</fullName>
    </recommendedName>
</protein>
<dbReference type="AlphaFoldDB" id="A0A261XZJ8"/>
<dbReference type="InterPro" id="IPR040201">
    <property type="entry name" value="Mrg3-like"/>
</dbReference>
<dbReference type="PANTHER" id="PTHR28142">
    <property type="entry name" value="MITOCHONDRIAL INNER MEMBRANE I-AAA PROTEASE SUPERCOMPLEX SUBUNIT MGR3-RELATED"/>
    <property type="match status" value="1"/>
</dbReference>
<gene>
    <name evidence="1" type="ORF">BZG36_03463</name>
</gene>
<keyword evidence="2" id="KW-1185">Reference proteome</keyword>
<comment type="caution">
    <text evidence="1">The sequence shown here is derived from an EMBL/GenBank/DDBJ whole genome shotgun (WGS) entry which is preliminary data.</text>
</comment>
<sequence>MTMSTATLTLCAWEGTHYYIEHYKHPTPPELPSKARNLLRGAYIREEVVPDASVARQYLKRAITVVEEEGKLPPSHPVVLDLLKRLAASEYLAGDLIDAVATYTKIWHLVIESYAERPSPAVIIESVQLAKKLGDLNMQFGEFKTAEDILAWALHTLNTATFTSAPSTDIKSTPAYLKMAVNLSLANLYAMQRQFNYAQPLYLRTLKAAQEEHAKLGDNVDTTYKCLEAIIQTHLSEVFYAKQQLKSAMGWAQKALETAKAGQGVNRDCDECAGVASSHLGAMLEKMGNPKDALSYYGQAYKYAVAAADGAGELDNLARIERLKEHLE</sequence>
<dbReference type="EMBL" id="MVBO01000069">
    <property type="protein sequence ID" value="OZJ03773.1"/>
    <property type="molecule type" value="Genomic_DNA"/>
</dbReference>
<name>A0A261XZJ8_9FUNG</name>
<dbReference type="SUPFAM" id="SSF48452">
    <property type="entry name" value="TPR-like"/>
    <property type="match status" value="1"/>
</dbReference>
<dbReference type="Gene3D" id="1.25.40.10">
    <property type="entry name" value="Tetratricopeptide repeat domain"/>
    <property type="match status" value="1"/>
</dbReference>
<proteinExistence type="predicted"/>
<organism evidence="1 2">
    <name type="scientific">Bifiguratus adelaidae</name>
    <dbReference type="NCBI Taxonomy" id="1938954"/>
    <lineage>
        <taxon>Eukaryota</taxon>
        <taxon>Fungi</taxon>
        <taxon>Fungi incertae sedis</taxon>
        <taxon>Mucoromycota</taxon>
        <taxon>Mucoromycotina</taxon>
        <taxon>Endogonomycetes</taxon>
        <taxon>Endogonales</taxon>
        <taxon>Endogonales incertae sedis</taxon>
        <taxon>Bifiguratus</taxon>
    </lineage>
</organism>
<accession>A0A261XZJ8</accession>
<evidence type="ECO:0000313" key="1">
    <source>
        <dbReference type="EMBL" id="OZJ03773.1"/>
    </source>
</evidence>
<evidence type="ECO:0000313" key="2">
    <source>
        <dbReference type="Proteomes" id="UP000242875"/>
    </source>
</evidence>
<evidence type="ECO:0008006" key="3">
    <source>
        <dbReference type="Google" id="ProtNLM"/>
    </source>
</evidence>
<dbReference type="InterPro" id="IPR011990">
    <property type="entry name" value="TPR-like_helical_dom_sf"/>
</dbReference>
<dbReference type="PANTHER" id="PTHR28142:SF1">
    <property type="entry name" value="MITOCHONDRIAL INNER MEMBRANE I-AAA PROTEASE SUPERCOMPLEX SUBUNIT MGR3-RELATED"/>
    <property type="match status" value="1"/>
</dbReference>
<dbReference type="Proteomes" id="UP000242875">
    <property type="component" value="Unassembled WGS sequence"/>
</dbReference>
<reference evidence="1 2" key="1">
    <citation type="journal article" date="2017" name="Mycologia">
        <title>Bifiguratus adelaidae, gen. et sp. nov., a new member of Mucoromycotina in endophytic and soil-dwelling habitats.</title>
        <authorList>
            <person name="Torres-Cruz T.J."/>
            <person name="Billingsley Tobias T.L."/>
            <person name="Almatruk M."/>
            <person name="Hesse C."/>
            <person name="Kuske C.R."/>
            <person name="Desiro A."/>
            <person name="Benucci G.M."/>
            <person name="Bonito G."/>
            <person name="Stajich J.E."/>
            <person name="Dunlap C."/>
            <person name="Arnold A.E."/>
            <person name="Porras-Alfaro A."/>
        </authorList>
    </citation>
    <scope>NUCLEOTIDE SEQUENCE [LARGE SCALE GENOMIC DNA]</scope>
    <source>
        <strain evidence="1 2">AZ0501</strain>
    </source>
</reference>